<dbReference type="InterPro" id="IPR046347">
    <property type="entry name" value="bZIP_sf"/>
</dbReference>
<dbReference type="OrthoDB" id="2285533at2759"/>
<dbReference type="EMBL" id="KN818223">
    <property type="protein sequence ID" value="KIL70812.1"/>
    <property type="molecule type" value="Genomic_DNA"/>
</dbReference>
<feature type="domain" description="BZIP" evidence="2">
    <location>
        <begin position="37"/>
        <end position="51"/>
    </location>
</feature>
<dbReference type="PROSITE" id="PS00036">
    <property type="entry name" value="BZIP_BASIC"/>
    <property type="match status" value="1"/>
</dbReference>
<evidence type="ECO:0000256" key="1">
    <source>
        <dbReference type="SAM" id="MobiDB-lite"/>
    </source>
</evidence>
<name>A0A0C2X8U7_AMAMK</name>
<dbReference type="SUPFAM" id="SSF57959">
    <property type="entry name" value="Leucine zipper domain"/>
    <property type="match status" value="1"/>
</dbReference>
<reference evidence="3 4" key="1">
    <citation type="submission" date="2014-04" db="EMBL/GenBank/DDBJ databases">
        <title>Evolutionary Origins and Diversification of the Mycorrhizal Mutualists.</title>
        <authorList>
            <consortium name="DOE Joint Genome Institute"/>
            <consortium name="Mycorrhizal Genomics Consortium"/>
            <person name="Kohler A."/>
            <person name="Kuo A."/>
            <person name="Nagy L.G."/>
            <person name="Floudas D."/>
            <person name="Copeland A."/>
            <person name="Barry K.W."/>
            <person name="Cichocki N."/>
            <person name="Veneault-Fourrey C."/>
            <person name="LaButti K."/>
            <person name="Lindquist E.A."/>
            <person name="Lipzen A."/>
            <person name="Lundell T."/>
            <person name="Morin E."/>
            <person name="Murat C."/>
            <person name="Riley R."/>
            <person name="Ohm R."/>
            <person name="Sun H."/>
            <person name="Tunlid A."/>
            <person name="Henrissat B."/>
            <person name="Grigoriev I.V."/>
            <person name="Hibbett D.S."/>
            <person name="Martin F."/>
        </authorList>
    </citation>
    <scope>NUCLEOTIDE SEQUENCE [LARGE SCALE GENOMIC DNA]</scope>
    <source>
        <strain evidence="3 4">Koide BX008</strain>
    </source>
</reference>
<keyword evidence="4" id="KW-1185">Reference proteome</keyword>
<feature type="compositionally biased region" description="Low complexity" evidence="1">
    <location>
        <begin position="269"/>
        <end position="287"/>
    </location>
</feature>
<gene>
    <name evidence="3" type="ORF">M378DRAFT_491257</name>
</gene>
<feature type="region of interest" description="Disordered" evidence="1">
    <location>
        <begin position="1"/>
        <end position="26"/>
    </location>
</feature>
<organism evidence="3 4">
    <name type="scientific">Amanita muscaria (strain Koide BX008)</name>
    <dbReference type="NCBI Taxonomy" id="946122"/>
    <lineage>
        <taxon>Eukaryota</taxon>
        <taxon>Fungi</taxon>
        <taxon>Dikarya</taxon>
        <taxon>Basidiomycota</taxon>
        <taxon>Agaricomycotina</taxon>
        <taxon>Agaricomycetes</taxon>
        <taxon>Agaricomycetidae</taxon>
        <taxon>Agaricales</taxon>
        <taxon>Pluteineae</taxon>
        <taxon>Amanitaceae</taxon>
        <taxon>Amanita</taxon>
    </lineage>
</organism>
<dbReference type="STRING" id="946122.A0A0C2X8U7"/>
<feature type="compositionally biased region" description="Polar residues" evidence="1">
    <location>
        <begin position="215"/>
        <end position="226"/>
    </location>
</feature>
<feature type="region of interest" description="Disordered" evidence="1">
    <location>
        <begin position="215"/>
        <end position="239"/>
    </location>
</feature>
<dbReference type="AlphaFoldDB" id="A0A0C2X8U7"/>
<feature type="compositionally biased region" description="Polar residues" evidence="1">
    <location>
        <begin position="1"/>
        <end position="22"/>
    </location>
</feature>
<proteinExistence type="predicted"/>
<evidence type="ECO:0000313" key="4">
    <source>
        <dbReference type="Proteomes" id="UP000054549"/>
    </source>
</evidence>
<dbReference type="InParanoid" id="A0A0C2X8U7"/>
<dbReference type="GO" id="GO:0003700">
    <property type="term" value="F:DNA-binding transcription factor activity"/>
    <property type="evidence" value="ECO:0007669"/>
    <property type="project" value="InterPro"/>
</dbReference>
<protein>
    <recommendedName>
        <fullName evidence="2">BZIP domain-containing protein</fullName>
    </recommendedName>
</protein>
<sequence>MPKSNPTLSPSTNNAQPPSVKSSPDDAVNKLSDVALRKKKNADAQAAFRARRANYIATLEETVTSLESVVVQVQESWRESRREANNLRTENAYLRYEYCEREKFWRALWSAKKSGPEELPPMPPLYHACAQPMSLPIQLNGQLNLQQYIHSQPGYRAGNDAAPVGYGGPGQQYQNNATPLPYGTTNADMTGQSAQVLNARLPKYGGYNYGLQNSADLTHGSQTSHTPPFGESPTVTPDMSYIARFPGEEQKVPMNGLEPTPLSFHNSRSLSPTSTPGSASTTSLTSPFQFAYPENSVGQDRIDFDYRRHPHSHAPDVAIHGGTADMALGNSTADATRYRLGTKRSSSCSERPLLPGLPFVAADTCSRDRGSNDENCTIYSNSRLRSRRAVTSRASRSPSPPPLSGTLAVIKAQTFGALRRTRARTKKASEGAAKVAMDVLESRGIGHIDTERP</sequence>
<evidence type="ECO:0000313" key="3">
    <source>
        <dbReference type="EMBL" id="KIL70812.1"/>
    </source>
</evidence>
<dbReference type="HOGENOM" id="CLU_633357_0_0_1"/>
<feature type="region of interest" description="Disordered" evidence="1">
    <location>
        <begin position="251"/>
        <end position="292"/>
    </location>
</feature>
<dbReference type="Gene3D" id="1.20.5.170">
    <property type="match status" value="1"/>
</dbReference>
<evidence type="ECO:0000259" key="2">
    <source>
        <dbReference type="PROSITE" id="PS00036"/>
    </source>
</evidence>
<accession>A0A0C2X8U7</accession>
<dbReference type="InterPro" id="IPR004827">
    <property type="entry name" value="bZIP"/>
</dbReference>
<dbReference type="Proteomes" id="UP000054549">
    <property type="component" value="Unassembled WGS sequence"/>
</dbReference>